<evidence type="ECO:0000313" key="2">
    <source>
        <dbReference type="Proteomes" id="UP000012243"/>
    </source>
</evidence>
<dbReference type="AlphaFoldDB" id="N4TI35"/>
<accession>N4TI35</accession>
<dbReference type="EMBL" id="AOTW01000001">
    <property type="protein sequence ID" value="ENH58917.1"/>
    <property type="molecule type" value="Genomic_DNA"/>
</dbReference>
<organism evidence="1 2">
    <name type="scientific">Helicobacter pylori Hp A-11</name>
    <dbReference type="NCBI Taxonomy" id="992035"/>
    <lineage>
        <taxon>Bacteria</taxon>
        <taxon>Pseudomonadati</taxon>
        <taxon>Campylobacterota</taxon>
        <taxon>Epsilonproteobacteria</taxon>
        <taxon>Campylobacterales</taxon>
        <taxon>Helicobacteraceae</taxon>
        <taxon>Helicobacter</taxon>
    </lineage>
</organism>
<comment type="caution">
    <text evidence="1">The sequence shown here is derived from an EMBL/GenBank/DDBJ whole genome shotgun (WGS) entry which is preliminary data.</text>
</comment>
<proteinExistence type="predicted"/>
<reference evidence="1 2" key="1">
    <citation type="submission" date="2013-02" db="EMBL/GenBank/DDBJ databases">
        <title>Comparative Sequence Analysis of H. pylori Isolates.</title>
        <authorList>
            <person name="Blanchard T.G."/>
            <person name="Czinn S.J."/>
            <person name="McCracken C.M."/>
            <person name="Abolude K.A."/>
            <person name="Shefchek K.S."/>
            <person name="Maroo A.M."/>
            <person name="Santana-Cruz I.S."/>
            <person name="Tallon L.J."/>
            <person name="Ficke F.W.F."/>
        </authorList>
    </citation>
    <scope>NUCLEOTIDE SEQUENCE [LARGE SCALE GENOMIC DNA]</scope>
    <source>
        <strain evidence="1 2">Hp A-11</strain>
    </source>
</reference>
<protein>
    <submittedName>
        <fullName evidence="1">Uncharacterized protein</fullName>
    </submittedName>
</protein>
<dbReference type="Proteomes" id="UP000012243">
    <property type="component" value="Unassembled WGS sequence"/>
</dbReference>
<gene>
    <name evidence="1" type="ORF">HPHPA11_0043</name>
</gene>
<sequence>MILKCNHSILTKLIKSNPTNTLGFRCYKRSLILINAYKK</sequence>
<name>N4TI35_HELPX</name>
<evidence type="ECO:0000313" key="1">
    <source>
        <dbReference type="EMBL" id="ENH58917.1"/>
    </source>
</evidence>
<dbReference type="PATRIC" id="fig|992035.3.peg.42"/>